<feature type="compositionally biased region" description="Polar residues" evidence="1">
    <location>
        <begin position="331"/>
        <end position="346"/>
    </location>
</feature>
<evidence type="ECO:0000313" key="3">
    <source>
        <dbReference type="EMBL" id="KAK5629578.1"/>
    </source>
</evidence>
<protein>
    <recommendedName>
        <fullName evidence="2">EH domain-containing protein</fullName>
    </recommendedName>
</protein>
<feature type="compositionally biased region" description="Low complexity" evidence="1">
    <location>
        <begin position="31"/>
        <end position="50"/>
    </location>
</feature>
<evidence type="ECO:0000313" key="4">
    <source>
        <dbReference type="Proteomes" id="UP001305414"/>
    </source>
</evidence>
<dbReference type="EMBL" id="JAWHQM010000012">
    <property type="protein sequence ID" value="KAK5629578.1"/>
    <property type="molecule type" value="Genomic_DNA"/>
</dbReference>
<feature type="compositionally biased region" description="Pro residues" evidence="1">
    <location>
        <begin position="466"/>
        <end position="476"/>
    </location>
</feature>
<dbReference type="Pfam" id="PF12763">
    <property type="entry name" value="EH"/>
    <property type="match status" value="1"/>
</dbReference>
<dbReference type="CDD" id="cd00052">
    <property type="entry name" value="EH"/>
    <property type="match status" value="1"/>
</dbReference>
<feature type="region of interest" description="Disordered" evidence="1">
    <location>
        <begin position="458"/>
        <end position="523"/>
    </location>
</feature>
<dbReference type="InterPro" id="IPR011992">
    <property type="entry name" value="EF-hand-dom_pair"/>
</dbReference>
<reference evidence="3 4" key="1">
    <citation type="submission" date="2023-10" db="EMBL/GenBank/DDBJ databases">
        <title>Draft genome sequence of Xylaria bambusicola isolate GMP-LS, the root and basal stem rot pathogen of sugarcane in Indonesia.</title>
        <authorList>
            <person name="Selvaraj P."/>
            <person name="Muralishankar V."/>
            <person name="Muruganantham S."/>
            <person name="Sp S."/>
            <person name="Haryani S."/>
            <person name="Lau K.J.X."/>
            <person name="Naqvi N.I."/>
        </authorList>
    </citation>
    <scope>NUCLEOTIDE SEQUENCE [LARGE SCALE GENOMIC DNA]</scope>
    <source>
        <strain evidence="3">GMP-LS</strain>
    </source>
</reference>
<feature type="region of interest" description="Disordered" evidence="1">
    <location>
        <begin position="190"/>
        <end position="222"/>
    </location>
</feature>
<proteinExistence type="predicted"/>
<keyword evidence="4" id="KW-1185">Reference proteome</keyword>
<feature type="domain" description="EH" evidence="2">
    <location>
        <begin position="532"/>
        <end position="635"/>
    </location>
</feature>
<organism evidence="3 4">
    <name type="scientific">Xylaria bambusicola</name>
    <dbReference type="NCBI Taxonomy" id="326684"/>
    <lineage>
        <taxon>Eukaryota</taxon>
        <taxon>Fungi</taxon>
        <taxon>Dikarya</taxon>
        <taxon>Ascomycota</taxon>
        <taxon>Pezizomycotina</taxon>
        <taxon>Sordariomycetes</taxon>
        <taxon>Xylariomycetidae</taxon>
        <taxon>Xylariales</taxon>
        <taxon>Xylariaceae</taxon>
        <taxon>Xylaria</taxon>
    </lineage>
</organism>
<dbReference type="SMART" id="SM00027">
    <property type="entry name" value="EH"/>
    <property type="match status" value="1"/>
</dbReference>
<feature type="compositionally biased region" description="Low complexity" evidence="1">
    <location>
        <begin position="383"/>
        <end position="400"/>
    </location>
</feature>
<feature type="region of interest" description="Disordered" evidence="1">
    <location>
        <begin position="324"/>
        <end position="346"/>
    </location>
</feature>
<name>A0AAN7UHP0_9PEZI</name>
<gene>
    <name evidence="3" type="ORF">RRF57_005293</name>
</gene>
<feature type="region of interest" description="Disordered" evidence="1">
    <location>
        <begin position="383"/>
        <end position="438"/>
    </location>
</feature>
<feature type="compositionally biased region" description="Basic and acidic residues" evidence="1">
    <location>
        <begin position="265"/>
        <end position="275"/>
    </location>
</feature>
<dbReference type="Proteomes" id="UP001305414">
    <property type="component" value="Unassembled WGS sequence"/>
</dbReference>
<evidence type="ECO:0000259" key="2">
    <source>
        <dbReference type="PROSITE" id="PS50031"/>
    </source>
</evidence>
<comment type="caution">
    <text evidence="3">The sequence shown here is derived from an EMBL/GenBank/DDBJ whole genome shotgun (WGS) entry which is preliminary data.</text>
</comment>
<dbReference type="PROSITE" id="PS50031">
    <property type="entry name" value="EH"/>
    <property type="match status" value="1"/>
</dbReference>
<feature type="compositionally biased region" description="Polar residues" evidence="1">
    <location>
        <begin position="416"/>
        <end position="425"/>
    </location>
</feature>
<dbReference type="AlphaFoldDB" id="A0AAN7UHP0"/>
<evidence type="ECO:0000256" key="1">
    <source>
        <dbReference type="SAM" id="MobiDB-lite"/>
    </source>
</evidence>
<accession>A0AAN7UHP0</accession>
<feature type="compositionally biased region" description="Polar residues" evidence="1">
    <location>
        <begin position="76"/>
        <end position="95"/>
    </location>
</feature>
<feature type="compositionally biased region" description="Basic residues" evidence="1">
    <location>
        <begin position="499"/>
        <end position="515"/>
    </location>
</feature>
<feature type="compositionally biased region" description="Polar residues" evidence="1">
    <location>
        <begin position="151"/>
        <end position="163"/>
    </location>
</feature>
<feature type="compositionally biased region" description="Polar residues" evidence="1">
    <location>
        <begin position="252"/>
        <end position="264"/>
    </location>
</feature>
<feature type="region of interest" description="Disordered" evidence="1">
    <location>
        <begin position="142"/>
        <end position="163"/>
    </location>
</feature>
<dbReference type="Gene3D" id="1.10.238.10">
    <property type="entry name" value="EF-hand"/>
    <property type="match status" value="1"/>
</dbReference>
<dbReference type="InterPro" id="IPR000261">
    <property type="entry name" value="EH_dom"/>
</dbReference>
<feature type="region of interest" description="Disordered" evidence="1">
    <location>
        <begin position="248"/>
        <end position="291"/>
    </location>
</feature>
<dbReference type="SUPFAM" id="SSF47473">
    <property type="entry name" value="EF-hand"/>
    <property type="match status" value="1"/>
</dbReference>
<feature type="region of interest" description="Disordered" evidence="1">
    <location>
        <begin position="31"/>
        <end position="95"/>
    </location>
</feature>
<sequence length="644" mass="68935">MNGASTPTHPGHDDATYNTALRGAFLAFQKTATTPTTNIPSTPISTTTPTRETANGHGNGALIAATSASRDRSLAHSPSLSRQTTGNNGTPSRHNQVIGQAHLHSTTGDARSPSLIAAALAASRSGSPISKPAPLAQLNIHHHHHHHTGQQRKGNMGDNSTASSVLDMDLTTDSSPIGPTNALVSLFEQKEGESGPVKKRSAPISSNKRGLGVGLRPMTPPRTMSPVLTYETSPSRLASSFAWEKAALPSPRTESSPASVNSSPRRIEGLPEIKRLPPPAPPARNKADAEVTVSTPLPIPKKKTRSVTPPLRAIHQADTLIVSPKPRRTSSQHITSKPSDPDLTSIQVLDKPGLQHQTRAHTVTVPSVATFADAKDPSLLVRRSSSSLSNDTFVSASSAPSLPPDSPRKTHEPSLPLQSPSVPNTSVPPLPRLPALQPSSHLGLDSLANAIVAGSLASARATPTTAKPPTPPPPRRQTPHIRQTLRASRIKSEEELTRVGKKKPLGKLSSRKKHAHQEGARKRWREEITARERQRYEGVWASNRGLLLDGPNAIVNGLGDASQLVANVVVRDIWARSRLPFDELAEVWDLVDTEGRGALDRAQFVVGMWLIDQRLRGRKIPRKVSDSVWGSAKGVRVLGPKLKN</sequence>